<dbReference type="Proteomes" id="UP000236291">
    <property type="component" value="Unassembled WGS sequence"/>
</dbReference>
<comment type="caution">
    <text evidence="2">The sequence shown here is derived from an EMBL/GenBank/DDBJ whole genome shotgun (WGS) entry which is preliminary data.</text>
</comment>
<gene>
    <name evidence="2" type="ORF">L195_g033807</name>
</gene>
<evidence type="ECO:0000313" key="3">
    <source>
        <dbReference type="Proteomes" id="UP000236291"/>
    </source>
</evidence>
<feature type="domain" description="RNase H type-1" evidence="1">
    <location>
        <begin position="55"/>
        <end position="109"/>
    </location>
</feature>
<dbReference type="GO" id="GO:0004523">
    <property type="term" value="F:RNA-DNA hybrid ribonuclease activity"/>
    <property type="evidence" value="ECO:0007669"/>
    <property type="project" value="InterPro"/>
</dbReference>
<organism evidence="2 3">
    <name type="scientific">Trifolium pratense</name>
    <name type="common">Red clover</name>
    <dbReference type="NCBI Taxonomy" id="57577"/>
    <lineage>
        <taxon>Eukaryota</taxon>
        <taxon>Viridiplantae</taxon>
        <taxon>Streptophyta</taxon>
        <taxon>Embryophyta</taxon>
        <taxon>Tracheophyta</taxon>
        <taxon>Spermatophyta</taxon>
        <taxon>Magnoliopsida</taxon>
        <taxon>eudicotyledons</taxon>
        <taxon>Gunneridae</taxon>
        <taxon>Pentapetalae</taxon>
        <taxon>rosids</taxon>
        <taxon>fabids</taxon>
        <taxon>Fabales</taxon>
        <taxon>Fabaceae</taxon>
        <taxon>Papilionoideae</taxon>
        <taxon>50 kb inversion clade</taxon>
        <taxon>NPAAA clade</taxon>
        <taxon>Hologalegina</taxon>
        <taxon>IRL clade</taxon>
        <taxon>Trifolieae</taxon>
        <taxon>Trifolium</taxon>
    </lineage>
</organism>
<accession>A0A2K3LH30</accession>
<protein>
    <submittedName>
        <fullName evidence="2">Ethylene responsive transcription factor 1b</fullName>
    </submittedName>
</protein>
<dbReference type="GO" id="GO:0003676">
    <property type="term" value="F:nucleic acid binding"/>
    <property type="evidence" value="ECO:0007669"/>
    <property type="project" value="InterPro"/>
</dbReference>
<dbReference type="EMBL" id="ASHM01033021">
    <property type="protein sequence ID" value="PNX77836.1"/>
    <property type="molecule type" value="Genomic_DNA"/>
</dbReference>
<proteinExistence type="predicted"/>
<dbReference type="PANTHER" id="PTHR47723">
    <property type="entry name" value="OS05G0353850 PROTEIN"/>
    <property type="match status" value="1"/>
</dbReference>
<feature type="non-terminal residue" evidence="2">
    <location>
        <position position="1"/>
    </location>
</feature>
<dbReference type="AlphaFoldDB" id="A0A2K3LH30"/>
<dbReference type="InterPro" id="IPR002156">
    <property type="entry name" value="RNaseH_domain"/>
</dbReference>
<dbReference type="PANTHER" id="PTHR47723:SF19">
    <property type="entry name" value="POLYNUCLEOTIDYL TRANSFERASE, RIBONUCLEASE H-LIKE SUPERFAMILY PROTEIN"/>
    <property type="match status" value="1"/>
</dbReference>
<dbReference type="InterPro" id="IPR044730">
    <property type="entry name" value="RNase_H-like_dom_plant"/>
</dbReference>
<dbReference type="InterPro" id="IPR053151">
    <property type="entry name" value="RNase_H-like"/>
</dbReference>
<evidence type="ECO:0000259" key="1">
    <source>
        <dbReference type="Pfam" id="PF13456"/>
    </source>
</evidence>
<evidence type="ECO:0000313" key="2">
    <source>
        <dbReference type="EMBL" id="PNX77836.1"/>
    </source>
</evidence>
<reference evidence="2 3" key="2">
    <citation type="journal article" date="2017" name="Front. Plant Sci.">
        <title>Gene Classification and Mining of Molecular Markers Useful in Red Clover (Trifolium pratense) Breeding.</title>
        <authorList>
            <person name="Istvanek J."/>
            <person name="Dluhosova J."/>
            <person name="Dluhos P."/>
            <person name="Patkova L."/>
            <person name="Nedelnik J."/>
            <person name="Repkova J."/>
        </authorList>
    </citation>
    <scope>NUCLEOTIDE SEQUENCE [LARGE SCALE GENOMIC DNA]</scope>
    <source>
        <strain evidence="3">cv. Tatra</strain>
        <tissue evidence="2">Young leaves</tissue>
    </source>
</reference>
<reference evidence="2 3" key="1">
    <citation type="journal article" date="2014" name="Am. J. Bot.">
        <title>Genome assembly and annotation for red clover (Trifolium pratense; Fabaceae).</title>
        <authorList>
            <person name="Istvanek J."/>
            <person name="Jaros M."/>
            <person name="Krenek A."/>
            <person name="Repkova J."/>
        </authorList>
    </citation>
    <scope>NUCLEOTIDE SEQUENCE [LARGE SCALE GENOMIC DNA]</scope>
    <source>
        <strain evidence="3">cv. Tatra</strain>
        <tissue evidence="2">Young leaves</tissue>
    </source>
</reference>
<sequence>NEWNSTSMQRCYTLSHKTTKTEIMVYWKPPIDGWVKLNTDGGWLGGFAKYFELNVDSSVVDRVLHLNGNGSPLGGALINQIRHLLDLEWEVEVNHSYRESNKCADALANIGCTIDSHITYYDSCPPECHFFQFVEKDAL</sequence>
<dbReference type="Pfam" id="PF13456">
    <property type="entry name" value="RVT_3"/>
    <property type="match status" value="1"/>
</dbReference>
<dbReference type="CDD" id="cd06222">
    <property type="entry name" value="RNase_H_like"/>
    <property type="match status" value="1"/>
</dbReference>
<name>A0A2K3LH30_TRIPR</name>